<keyword evidence="3 4" id="KW-0067">ATP-binding</keyword>
<evidence type="ECO:0000256" key="4">
    <source>
        <dbReference type="PIRSR" id="PIRSR006806-1"/>
    </source>
</evidence>
<dbReference type="AlphaFoldDB" id="A0A9D2AB46"/>
<dbReference type="GO" id="GO:0005524">
    <property type="term" value="F:ATP binding"/>
    <property type="evidence" value="ECO:0007669"/>
    <property type="project" value="UniProtKB-KW"/>
</dbReference>
<dbReference type="PANTHER" id="PTHR23407:SF1">
    <property type="entry name" value="5-FORMYLTETRAHYDROFOLATE CYCLO-LIGASE"/>
    <property type="match status" value="1"/>
</dbReference>
<feature type="binding site" evidence="4">
    <location>
        <begin position="130"/>
        <end position="138"/>
    </location>
    <ligand>
        <name>ATP</name>
        <dbReference type="ChEBI" id="CHEBI:30616"/>
    </ligand>
</feature>
<reference evidence="6" key="2">
    <citation type="submission" date="2021-04" db="EMBL/GenBank/DDBJ databases">
        <authorList>
            <person name="Gilroy R."/>
        </authorList>
    </citation>
    <scope>NUCLEOTIDE SEQUENCE</scope>
    <source>
        <strain evidence="6">23274</strain>
    </source>
</reference>
<dbReference type="InterPro" id="IPR024185">
    <property type="entry name" value="FTHF_cligase-like_sf"/>
</dbReference>
<keyword evidence="5" id="KW-0460">Magnesium</keyword>
<feature type="binding site" evidence="4">
    <location>
        <begin position="4"/>
        <end position="8"/>
    </location>
    <ligand>
        <name>ATP</name>
        <dbReference type="ChEBI" id="CHEBI:30616"/>
    </ligand>
</feature>
<evidence type="ECO:0000256" key="2">
    <source>
        <dbReference type="ARBA" id="ARBA00022741"/>
    </source>
</evidence>
<dbReference type="PANTHER" id="PTHR23407">
    <property type="entry name" value="ATPASE INHIBITOR/5-FORMYLTETRAHYDROFOLATE CYCLO-LIGASE"/>
    <property type="match status" value="1"/>
</dbReference>
<dbReference type="GO" id="GO:0046872">
    <property type="term" value="F:metal ion binding"/>
    <property type="evidence" value="ECO:0007669"/>
    <property type="project" value="UniProtKB-KW"/>
</dbReference>
<dbReference type="Proteomes" id="UP000824202">
    <property type="component" value="Unassembled WGS sequence"/>
</dbReference>
<evidence type="ECO:0000256" key="3">
    <source>
        <dbReference type="ARBA" id="ARBA00022840"/>
    </source>
</evidence>
<comment type="similarity">
    <text evidence="1 5">Belongs to the 5-formyltetrahydrofolate cyclo-ligase family.</text>
</comment>
<comment type="cofactor">
    <cofactor evidence="5">
        <name>Mg(2+)</name>
        <dbReference type="ChEBI" id="CHEBI:18420"/>
    </cofactor>
</comment>
<evidence type="ECO:0000313" key="7">
    <source>
        <dbReference type="Proteomes" id="UP000824202"/>
    </source>
</evidence>
<keyword evidence="6" id="KW-0436">Ligase</keyword>
<comment type="caution">
    <text evidence="6">The sequence shown here is derived from an EMBL/GenBank/DDBJ whole genome shotgun (WGS) entry which is preliminary data.</text>
</comment>
<reference evidence="6" key="1">
    <citation type="journal article" date="2021" name="PeerJ">
        <title>Extensive microbial diversity within the chicken gut microbiome revealed by metagenomics and culture.</title>
        <authorList>
            <person name="Gilroy R."/>
            <person name="Ravi A."/>
            <person name="Getino M."/>
            <person name="Pursley I."/>
            <person name="Horton D.L."/>
            <person name="Alikhan N.F."/>
            <person name="Baker D."/>
            <person name="Gharbi K."/>
            <person name="Hall N."/>
            <person name="Watson M."/>
            <person name="Adriaenssens E.M."/>
            <person name="Foster-Nyarko E."/>
            <person name="Jarju S."/>
            <person name="Secka A."/>
            <person name="Antonio M."/>
            <person name="Oren A."/>
            <person name="Chaudhuri R.R."/>
            <person name="La Ragione R."/>
            <person name="Hildebrand F."/>
            <person name="Pallen M.J."/>
        </authorList>
    </citation>
    <scope>NUCLEOTIDE SEQUENCE</scope>
    <source>
        <strain evidence="6">23274</strain>
    </source>
</reference>
<accession>A0A9D2AB46</accession>
<name>A0A9D2AB46_9BACT</name>
<sequence length="179" mass="20485">MDEKKALRIEIRQLKRACPLEERRRKSLSVWEAVERDEVFQQAETVLAYWSMDDEVYTHDFVNKWAGSKTLLLPCVKGDELELRYFDGEERLQPGEGYAIPEPVGELFTDWGKIDLILVPGVAFDKSGNRLGRGKGYYDKVLKQTGAYKLGVCFDFQLVERVPVEPHDVKMDRVVASGG</sequence>
<dbReference type="GO" id="GO:0009396">
    <property type="term" value="P:folic acid-containing compound biosynthetic process"/>
    <property type="evidence" value="ECO:0007669"/>
    <property type="project" value="TreeGrafter"/>
</dbReference>
<dbReference type="GO" id="GO:0030272">
    <property type="term" value="F:5-formyltetrahydrofolate cyclo-ligase activity"/>
    <property type="evidence" value="ECO:0007669"/>
    <property type="project" value="UniProtKB-EC"/>
</dbReference>
<organism evidence="6 7">
    <name type="scientific">Candidatus Odoribacter faecigallinarum</name>
    <dbReference type="NCBI Taxonomy" id="2838706"/>
    <lineage>
        <taxon>Bacteria</taxon>
        <taxon>Pseudomonadati</taxon>
        <taxon>Bacteroidota</taxon>
        <taxon>Bacteroidia</taxon>
        <taxon>Bacteroidales</taxon>
        <taxon>Odoribacteraceae</taxon>
        <taxon>Odoribacter</taxon>
    </lineage>
</organism>
<dbReference type="Pfam" id="PF01812">
    <property type="entry name" value="5-FTHF_cyc-lig"/>
    <property type="match status" value="1"/>
</dbReference>
<evidence type="ECO:0000313" key="6">
    <source>
        <dbReference type="EMBL" id="HIX02966.1"/>
    </source>
</evidence>
<dbReference type="PIRSF" id="PIRSF006806">
    <property type="entry name" value="FTHF_cligase"/>
    <property type="match status" value="1"/>
</dbReference>
<feature type="binding site" evidence="4">
    <location>
        <position position="55"/>
    </location>
    <ligand>
        <name>substrate</name>
    </ligand>
</feature>
<dbReference type="Gene3D" id="3.40.50.10420">
    <property type="entry name" value="NagB/RpiA/CoA transferase-like"/>
    <property type="match status" value="1"/>
</dbReference>
<comment type="catalytic activity">
    <reaction evidence="5">
        <text>(6S)-5-formyl-5,6,7,8-tetrahydrofolate + ATP = (6R)-5,10-methenyltetrahydrofolate + ADP + phosphate</text>
        <dbReference type="Rhea" id="RHEA:10488"/>
        <dbReference type="ChEBI" id="CHEBI:30616"/>
        <dbReference type="ChEBI" id="CHEBI:43474"/>
        <dbReference type="ChEBI" id="CHEBI:57455"/>
        <dbReference type="ChEBI" id="CHEBI:57457"/>
        <dbReference type="ChEBI" id="CHEBI:456216"/>
        <dbReference type="EC" id="6.3.3.2"/>
    </reaction>
</comment>
<evidence type="ECO:0000256" key="1">
    <source>
        <dbReference type="ARBA" id="ARBA00010638"/>
    </source>
</evidence>
<dbReference type="GO" id="GO:0035999">
    <property type="term" value="P:tetrahydrofolate interconversion"/>
    <property type="evidence" value="ECO:0007669"/>
    <property type="project" value="TreeGrafter"/>
</dbReference>
<dbReference type="InterPro" id="IPR037171">
    <property type="entry name" value="NagB/RpiA_transferase-like"/>
</dbReference>
<dbReference type="InterPro" id="IPR002698">
    <property type="entry name" value="FTHF_cligase"/>
</dbReference>
<proteinExistence type="inferred from homology"/>
<keyword evidence="5" id="KW-0479">Metal-binding</keyword>
<dbReference type="EMBL" id="DXFT01000048">
    <property type="protein sequence ID" value="HIX02966.1"/>
    <property type="molecule type" value="Genomic_DNA"/>
</dbReference>
<dbReference type="SUPFAM" id="SSF100950">
    <property type="entry name" value="NagB/RpiA/CoA transferase-like"/>
    <property type="match status" value="1"/>
</dbReference>
<dbReference type="EC" id="6.3.3.2" evidence="5"/>
<dbReference type="NCBIfam" id="TIGR02727">
    <property type="entry name" value="MTHFS_bact"/>
    <property type="match status" value="1"/>
</dbReference>
<gene>
    <name evidence="6" type="ORF">H9863_02465</name>
</gene>
<protein>
    <recommendedName>
        <fullName evidence="5">5-formyltetrahydrofolate cyclo-ligase</fullName>
        <ecNumber evidence="5">6.3.3.2</ecNumber>
    </recommendedName>
</protein>
<keyword evidence="2 4" id="KW-0547">Nucleotide-binding</keyword>
<evidence type="ECO:0000256" key="5">
    <source>
        <dbReference type="RuleBase" id="RU361279"/>
    </source>
</evidence>